<reference evidence="2" key="1">
    <citation type="journal article" date="2020" name="Phytopathology">
        <title>Genome Sequence Resources of Colletotrichum truncatum, C. plurivorum, C. musicola, and C. sojae: Four Species Pathogenic to Soybean (Glycine max).</title>
        <authorList>
            <person name="Rogerio F."/>
            <person name="Boufleur T.R."/>
            <person name="Ciampi-Guillardi M."/>
            <person name="Sukno S.A."/>
            <person name="Thon M.R."/>
            <person name="Massola Junior N.S."/>
            <person name="Baroncelli R."/>
        </authorList>
    </citation>
    <scope>NUCLEOTIDE SEQUENCE</scope>
    <source>
        <strain evidence="2">LFN0074</strain>
    </source>
</reference>
<feature type="region of interest" description="Disordered" evidence="1">
    <location>
        <begin position="80"/>
        <end position="106"/>
    </location>
</feature>
<accession>A0A8H6NJS1</accession>
<evidence type="ECO:0000256" key="1">
    <source>
        <dbReference type="SAM" id="MobiDB-lite"/>
    </source>
</evidence>
<dbReference type="Proteomes" id="UP000639643">
    <property type="component" value="Unassembled WGS sequence"/>
</dbReference>
<feature type="region of interest" description="Disordered" evidence="1">
    <location>
        <begin position="1"/>
        <end position="27"/>
    </location>
</feature>
<evidence type="ECO:0000313" key="3">
    <source>
        <dbReference type="Proteomes" id="UP000639643"/>
    </source>
</evidence>
<keyword evidence="3" id="KW-1185">Reference proteome</keyword>
<dbReference type="AlphaFoldDB" id="A0A8H6NJS1"/>
<feature type="compositionally biased region" description="Basic and acidic residues" evidence="1">
    <location>
        <begin position="89"/>
        <end position="106"/>
    </location>
</feature>
<organism evidence="2 3">
    <name type="scientific">Colletotrichum musicola</name>
    <dbReference type="NCBI Taxonomy" id="2175873"/>
    <lineage>
        <taxon>Eukaryota</taxon>
        <taxon>Fungi</taxon>
        <taxon>Dikarya</taxon>
        <taxon>Ascomycota</taxon>
        <taxon>Pezizomycotina</taxon>
        <taxon>Sordariomycetes</taxon>
        <taxon>Hypocreomycetidae</taxon>
        <taxon>Glomerellales</taxon>
        <taxon>Glomerellaceae</taxon>
        <taxon>Colletotrichum</taxon>
        <taxon>Colletotrichum orchidearum species complex</taxon>
    </lineage>
</organism>
<evidence type="ECO:0000313" key="2">
    <source>
        <dbReference type="EMBL" id="KAF6835969.1"/>
    </source>
</evidence>
<comment type="caution">
    <text evidence="2">The sequence shown here is derived from an EMBL/GenBank/DDBJ whole genome shotgun (WGS) entry which is preliminary data.</text>
</comment>
<dbReference type="EMBL" id="WIGM01000168">
    <property type="protein sequence ID" value="KAF6835969.1"/>
    <property type="molecule type" value="Genomic_DNA"/>
</dbReference>
<gene>
    <name evidence="2" type="ORF">CMUS01_05606</name>
</gene>
<sequence>MSSNVEPPKKKRAVGASGDTPIPSWQKDIEAEWERGVRELRHHAGAKSVVIRRQGVSYGILSGDDDKMEDIDRELALVPDDFFTTGGEDTEKQGDQPKENEKEEQK</sequence>
<name>A0A8H6NJS1_9PEZI</name>
<proteinExistence type="predicted"/>
<protein>
    <submittedName>
        <fullName evidence="2">Uncharacterized protein</fullName>
    </submittedName>
</protein>